<feature type="region of interest" description="Disordered" evidence="1">
    <location>
        <begin position="36"/>
        <end position="92"/>
    </location>
</feature>
<evidence type="ECO:0000313" key="3">
    <source>
        <dbReference type="Proteomes" id="UP001153365"/>
    </source>
</evidence>
<dbReference type="InterPro" id="IPR029058">
    <property type="entry name" value="AB_hydrolase_fold"/>
</dbReference>
<organism evidence="2 3">
    <name type="scientific">Phakopsora pachyrhizi</name>
    <name type="common">Asian soybean rust disease fungus</name>
    <dbReference type="NCBI Taxonomy" id="170000"/>
    <lineage>
        <taxon>Eukaryota</taxon>
        <taxon>Fungi</taxon>
        <taxon>Dikarya</taxon>
        <taxon>Basidiomycota</taxon>
        <taxon>Pucciniomycotina</taxon>
        <taxon>Pucciniomycetes</taxon>
        <taxon>Pucciniales</taxon>
        <taxon>Phakopsoraceae</taxon>
        <taxon>Phakopsora</taxon>
    </lineage>
</organism>
<dbReference type="SUPFAM" id="SSF53474">
    <property type="entry name" value="alpha/beta-Hydrolases"/>
    <property type="match status" value="1"/>
</dbReference>
<dbReference type="AlphaFoldDB" id="A0AAV0BML5"/>
<dbReference type="GO" id="GO:0005739">
    <property type="term" value="C:mitochondrion"/>
    <property type="evidence" value="ECO:0007669"/>
    <property type="project" value="TreeGrafter"/>
</dbReference>
<reference evidence="2" key="1">
    <citation type="submission" date="2022-06" db="EMBL/GenBank/DDBJ databases">
        <authorList>
            <consortium name="SYNGENTA / RWTH Aachen University"/>
        </authorList>
    </citation>
    <scope>NUCLEOTIDE SEQUENCE</scope>
</reference>
<dbReference type="PANTHER" id="PTHR32268">
    <property type="entry name" value="HOMOSERINE O-ACETYLTRANSFERASE"/>
    <property type="match status" value="1"/>
</dbReference>
<feature type="region of interest" description="Disordered" evidence="1">
    <location>
        <begin position="326"/>
        <end position="355"/>
    </location>
</feature>
<dbReference type="GO" id="GO:0016787">
    <property type="term" value="F:hydrolase activity"/>
    <property type="evidence" value="ECO:0007669"/>
    <property type="project" value="UniProtKB-KW"/>
</dbReference>
<dbReference type="EMBL" id="CALTRL010005868">
    <property type="protein sequence ID" value="CAH7687414.1"/>
    <property type="molecule type" value="Genomic_DNA"/>
</dbReference>
<feature type="region of interest" description="Disordered" evidence="1">
    <location>
        <begin position="110"/>
        <end position="138"/>
    </location>
</feature>
<dbReference type="GO" id="GO:0009001">
    <property type="term" value="F:serine O-acetyltransferase activity"/>
    <property type="evidence" value="ECO:0007669"/>
    <property type="project" value="TreeGrafter"/>
</dbReference>
<dbReference type="GO" id="GO:0004414">
    <property type="term" value="F:homoserine O-acetyltransferase activity"/>
    <property type="evidence" value="ECO:0007669"/>
    <property type="project" value="TreeGrafter"/>
</dbReference>
<dbReference type="InterPro" id="IPR008220">
    <property type="entry name" value="HAT_MetX-like"/>
</dbReference>
<dbReference type="GO" id="GO:0006535">
    <property type="term" value="P:cysteine biosynthetic process from serine"/>
    <property type="evidence" value="ECO:0007669"/>
    <property type="project" value="TreeGrafter"/>
</dbReference>
<comment type="caution">
    <text evidence="2">The sequence shown here is derived from an EMBL/GenBank/DDBJ whole genome shotgun (WGS) entry which is preliminary data.</text>
</comment>
<gene>
    <name evidence="2" type="ORF">PPACK8108_LOCUS22187</name>
</gene>
<dbReference type="GO" id="GO:0009092">
    <property type="term" value="P:homoserine metabolic process"/>
    <property type="evidence" value="ECO:0007669"/>
    <property type="project" value="TreeGrafter"/>
</dbReference>
<name>A0AAV0BML5_PHAPC</name>
<dbReference type="GO" id="GO:0009086">
    <property type="term" value="P:methionine biosynthetic process"/>
    <property type="evidence" value="ECO:0007669"/>
    <property type="project" value="TreeGrafter"/>
</dbReference>
<evidence type="ECO:0000313" key="2">
    <source>
        <dbReference type="EMBL" id="CAH7687414.1"/>
    </source>
</evidence>
<keyword evidence="3" id="KW-1185">Reference proteome</keyword>
<dbReference type="Proteomes" id="UP001153365">
    <property type="component" value="Unassembled WGS sequence"/>
</dbReference>
<feature type="compositionally biased region" description="Low complexity" evidence="1">
    <location>
        <begin position="110"/>
        <end position="120"/>
    </location>
</feature>
<evidence type="ECO:0000256" key="1">
    <source>
        <dbReference type="SAM" id="MobiDB-lite"/>
    </source>
</evidence>
<sequence>MKTERLDIGWRLSNQIKDGAKSGQIVKRAKFEAPAGQTTTIRGIHRHQRSTATGHSQQQRHQRPTGGPATAIGLTDPRSPVKNQPETTQTIQPTHRTTLICLWFNNNKPNNKQTTTTTTHQHPHSHPQHQPTTTSTHPQLSAKDNVILLHIGLSASSHAKSHDLNKSFGLWEKFIGHGPNYPIDLDRYFVICKNFLGSCYGSTGPSSINPETNEPMGPISQSSQSLTRVGSSMGGMQSIVIAWLKPQRAQRMVSISGCERTGPSSIALQYAQRSAVMDSRTSLKPINDSNNVQNQSLRVKARGPLKDNRRSGKLLTEETLEEWLAQGLSTRGTSEDPGQTVGLDNRCKQSPETDWYGCDSIQQTLLSQEDQKDEDPVK</sequence>
<protein>
    <submittedName>
        <fullName evidence="2">Alpha/Beta hydrolase protein</fullName>
    </submittedName>
</protein>
<feature type="compositionally biased region" description="Low complexity" evidence="1">
    <location>
        <begin position="128"/>
        <end position="138"/>
    </location>
</feature>
<dbReference type="PANTHER" id="PTHR32268:SF16">
    <property type="entry name" value="SERINE O-SUCCINYLTRANSFERASE"/>
    <property type="match status" value="1"/>
</dbReference>
<keyword evidence="2" id="KW-0378">Hydrolase</keyword>
<accession>A0AAV0BML5</accession>
<dbReference type="Gene3D" id="3.40.50.1820">
    <property type="entry name" value="alpha/beta hydrolase"/>
    <property type="match status" value="1"/>
</dbReference>
<proteinExistence type="predicted"/>